<dbReference type="RefSeq" id="WP_097068766.1">
    <property type="nucleotide sequence ID" value="NZ_OBMT01000001.1"/>
</dbReference>
<keyword evidence="1" id="KW-0732">Signal</keyword>
<organism evidence="2 3">
    <name type="scientific">Rhodobacter maris</name>
    <dbReference type="NCBI Taxonomy" id="446682"/>
    <lineage>
        <taxon>Bacteria</taxon>
        <taxon>Pseudomonadati</taxon>
        <taxon>Pseudomonadota</taxon>
        <taxon>Alphaproteobacteria</taxon>
        <taxon>Rhodobacterales</taxon>
        <taxon>Rhodobacter group</taxon>
        <taxon>Rhodobacter</taxon>
    </lineage>
</organism>
<sequence>MKALHKIIIVGTTFVLAAATGHVMQNSARYGLDAAPQPSVGPGVPALPETPAVARTLPPGAAAEERIPDLPMPAAGPRLDALLDLARGLPPAQEPASPGFSQDEKPNACARPALRAAPAASAGVELSLSAPCIPGALVTIRHEGLRLPVRLSETGHWSGIVPAMTTKARFAVELPNEPGPEATLAVPDLATVNRVAILSMASDRMTLHGLEYGSQPGGAGDVSAQVPRAPETAYGGWMAVFEDREFSMRTEIYTAPAGMSDIRMTLETEVTPGNCGRDLAAAGSRVLRGLSEPEAWIDLSMPDCDDVTGLVVMPLPDFPVDVAAR</sequence>
<evidence type="ECO:0000313" key="3">
    <source>
        <dbReference type="Proteomes" id="UP000219111"/>
    </source>
</evidence>
<proteinExistence type="predicted"/>
<dbReference type="AlphaFoldDB" id="A0A285RLX2"/>
<feature type="signal peptide" evidence="1">
    <location>
        <begin position="1"/>
        <end position="17"/>
    </location>
</feature>
<dbReference type="EMBL" id="OBMT01000001">
    <property type="protein sequence ID" value="SOB95115.1"/>
    <property type="molecule type" value="Genomic_DNA"/>
</dbReference>
<name>A0A285RLX2_9RHOB</name>
<reference evidence="3" key="1">
    <citation type="submission" date="2017-08" db="EMBL/GenBank/DDBJ databases">
        <authorList>
            <person name="Varghese N."/>
            <person name="Submissions S."/>
        </authorList>
    </citation>
    <scope>NUCLEOTIDE SEQUENCE [LARGE SCALE GENOMIC DNA]</scope>
    <source>
        <strain evidence="3">JA276</strain>
    </source>
</reference>
<evidence type="ECO:0008006" key="4">
    <source>
        <dbReference type="Google" id="ProtNLM"/>
    </source>
</evidence>
<accession>A0A285RLX2</accession>
<dbReference type="Proteomes" id="UP000219111">
    <property type="component" value="Unassembled WGS sequence"/>
</dbReference>
<dbReference type="OrthoDB" id="7956241at2"/>
<evidence type="ECO:0000313" key="2">
    <source>
        <dbReference type="EMBL" id="SOB95115.1"/>
    </source>
</evidence>
<protein>
    <recommendedName>
        <fullName evidence="4">Secreted protein</fullName>
    </recommendedName>
</protein>
<evidence type="ECO:0000256" key="1">
    <source>
        <dbReference type="SAM" id="SignalP"/>
    </source>
</evidence>
<keyword evidence="3" id="KW-1185">Reference proteome</keyword>
<feature type="chain" id="PRO_5013216324" description="Secreted protein" evidence="1">
    <location>
        <begin position="18"/>
        <end position="325"/>
    </location>
</feature>
<gene>
    <name evidence="2" type="ORF">SAMN05877831_101799</name>
</gene>